<protein>
    <submittedName>
        <fullName evidence="2">ATP-binding protein</fullName>
    </submittedName>
</protein>
<dbReference type="Gene3D" id="3.40.50.300">
    <property type="entry name" value="P-loop containing nucleotide triphosphate hydrolases"/>
    <property type="match status" value="1"/>
</dbReference>
<comment type="caution">
    <text evidence="2">The sequence shown here is derived from an EMBL/GenBank/DDBJ whole genome shotgun (WGS) entry which is preliminary data.</text>
</comment>
<dbReference type="Pfam" id="PF22977">
    <property type="entry name" value="WHD"/>
    <property type="match status" value="1"/>
</dbReference>
<evidence type="ECO:0000313" key="3">
    <source>
        <dbReference type="Proteomes" id="UP000291088"/>
    </source>
</evidence>
<sequence>MSRAEHIASVADAFPVVRAWLEHGPVAETKPPRTAACELAETFRLDEFGRNILLLCAYVTLEPDGREVVARLLDDPMISAPTLSLALTRLPGAHWQGLSAEAPLRRSGLVRIEGSGSLVDARLRLPDTVLLRLLGAPSLEAAASAVLRRIPRPLSLAPNRATLAREIGSRLSLPDTPVLHLTGGDPEGKLCAFAEAAAGINATTYALNSQLLPQMPAELVDFTAGLTRDMTLCAARLVLVHDDMGETRTAQLFAETYGGPLAIASVEPMRVGHRLALRLEMPRLKASEQLDVWHSVLGDDDADLIPALPRLAGTFCVAPEAARAVAAEMSLESNRDPEHLAARAWEACRRAARPRMDDLAHRVASSAEWDDLILPPRQKDVLESIIAQVRNRTQVYEDWGFGVRLQNKGLGVSALFSGPSGAGKSMAGEVIGNALNLDVYRVDLSAMVSKWVGETEKNLRRVFDAAEDGGVILQFDEADALFGRRSEVKDSHDRHANIEVSYLLQRLEAYRGLCILTTNMRDNIDEAFLRRLRFIVDFRFPNLAERRAIWTRVFPDAQPRERLDYDKLAQLNVAGGSIRNIALGAAFLAADRGCAVSMVEILQAAQLEYDKVGRSMTDAERAGWLQ</sequence>
<dbReference type="InterPro" id="IPR003593">
    <property type="entry name" value="AAA+_ATPase"/>
</dbReference>
<keyword evidence="2" id="KW-0067">ATP-binding</keyword>
<dbReference type="InterPro" id="IPR054472">
    <property type="entry name" value="WHD"/>
</dbReference>
<dbReference type="SUPFAM" id="SSF52540">
    <property type="entry name" value="P-loop containing nucleoside triphosphate hydrolases"/>
    <property type="match status" value="1"/>
</dbReference>
<dbReference type="EMBL" id="SDVB01000420">
    <property type="protein sequence ID" value="RYB96011.1"/>
    <property type="molecule type" value="Genomic_DNA"/>
</dbReference>
<accession>A0A4Q2S2S5</accession>
<keyword evidence="2" id="KW-0547">Nucleotide-binding</keyword>
<keyword evidence="3" id="KW-1185">Reference proteome</keyword>
<dbReference type="CDD" id="cd19481">
    <property type="entry name" value="RecA-like_protease"/>
    <property type="match status" value="1"/>
</dbReference>
<evidence type="ECO:0000259" key="1">
    <source>
        <dbReference type="SMART" id="SM00382"/>
    </source>
</evidence>
<proteinExistence type="predicted"/>
<gene>
    <name evidence="2" type="ORF">EUU22_24725</name>
</gene>
<dbReference type="Pfam" id="PF00004">
    <property type="entry name" value="AAA"/>
    <property type="match status" value="1"/>
</dbReference>
<dbReference type="InterPro" id="IPR027417">
    <property type="entry name" value="P-loop_NTPase"/>
</dbReference>
<evidence type="ECO:0000313" key="2">
    <source>
        <dbReference type="EMBL" id="RYB96011.1"/>
    </source>
</evidence>
<dbReference type="PANTHER" id="PTHR46411">
    <property type="entry name" value="FAMILY ATPASE, PUTATIVE-RELATED"/>
    <property type="match status" value="1"/>
</dbReference>
<dbReference type="InterPro" id="IPR003959">
    <property type="entry name" value="ATPase_AAA_core"/>
</dbReference>
<dbReference type="RefSeq" id="WP_165351300.1">
    <property type="nucleotide sequence ID" value="NZ_SDVB01000420.1"/>
</dbReference>
<dbReference type="Proteomes" id="UP000291088">
    <property type="component" value="Unassembled WGS sequence"/>
</dbReference>
<dbReference type="GO" id="GO:0016887">
    <property type="term" value="F:ATP hydrolysis activity"/>
    <property type="evidence" value="ECO:0007669"/>
    <property type="project" value="InterPro"/>
</dbReference>
<dbReference type="AlphaFoldDB" id="A0A4Q2S2S5"/>
<reference evidence="2 3" key="1">
    <citation type="submission" date="2019-01" db="EMBL/GenBank/DDBJ databases">
        <authorList>
            <person name="Deng T."/>
        </authorList>
    </citation>
    <scope>NUCLEOTIDE SEQUENCE [LARGE SCALE GENOMIC DNA]</scope>
    <source>
        <strain evidence="2 3">F8825</strain>
    </source>
</reference>
<organism evidence="2 3">
    <name type="scientific">Ciceribacter ferrooxidans</name>
    <dbReference type="NCBI Taxonomy" id="2509717"/>
    <lineage>
        <taxon>Bacteria</taxon>
        <taxon>Pseudomonadati</taxon>
        <taxon>Pseudomonadota</taxon>
        <taxon>Alphaproteobacteria</taxon>
        <taxon>Hyphomicrobiales</taxon>
        <taxon>Rhizobiaceae</taxon>
        <taxon>Ciceribacter</taxon>
    </lineage>
</organism>
<dbReference type="GO" id="GO:0005524">
    <property type="term" value="F:ATP binding"/>
    <property type="evidence" value="ECO:0007669"/>
    <property type="project" value="UniProtKB-KW"/>
</dbReference>
<feature type="domain" description="AAA+ ATPase" evidence="1">
    <location>
        <begin position="410"/>
        <end position="542"/>
    </location>
</feature>
<dbReference type="SMART" id="SM00382">
    <property type="entry name" value="AAA"/>
    <property type="match status" value="1"/>
</dbReference>
<dbReference type="PANTHER" id="PTHR46411:SF3">
    <property type="entry name" value="AAA+ ATPASE DOMAIN-CONTAINING PROTEIN"/>
    <property type="match status" value="1"/>
</dbReference>
<name>A0A4Q2S2S5_9HYPH</name>